<evidence type="ECO:0000313" key="5">
    <source>
        <dbReference type="Proteomes" id="UP001597044"/>
    </source>
</evidence>
<dbReference type="Gene3D" id="3.10.510.20">
    <property type="entry name" value="YcgL domain"/>
    <property type="match status" value="1"/>
</dbReference>
<dbReference type="Proteomes" id="UP001597044">
    <property type="component" value="Unassembled WGS sequence"/>
</dbReference>
<evidence type="ECO:0000256" key="2">
    <source>
        <dbReference type="SAM" id="MobiDB-lite"/>
    </source>
</evidence>
<evidence type="ECO:0000256" key="1">
    <source>
        <dbReference type="HAMAP-Rule" id="MF_01866"/>
    </source>
</evidence>
<dbReference type="PANTHER" id="PTHR38109">
    <property type="entry name" value="PROTEIN YCGL"/>
    <property type="match status" value="1"/>
</dbReference>
<dbReference type="SUPFAM" id="SSF160191">
    <property type="entry name" value="YcgL-like"/>
    <property type="match status" value="1"/>
</dbReference>
<dbReference type="PANTHER" id="PTHR38109:SF1">
    <property type="entry name" value="PROTEIN YCGL"/>
    <property type="match status" value="1"/>
</dbReference>
<organism evidence="4 5">
    <name type="scientific">Paraperlucidibaca wandonensis</name>
    <dbReference type="NCBI Taxonomy" id="1268273"/>
    <lineage>
        <taxon>Bacteria</taxon>
        <taxon>Pseudomonadati</taxon>
        <taxon>Pseudomonadota</taxon>
        <taxon>Gammaproteobacteria</taxon>
        <taxon>Moraxellales</taxon>
        <taxon>Moraxellaceae</taxon>
        <taxon>Paraperlucidibaca</taxon>
    </lineage>
</organism>
<dbReference type="PROSITE" id="PS51648">
    <property type="entry name" value="YCGL"/>
    <property type="match status" value="1"/>
</dbReference>
<feature type="region of interest" description="Disordered" evidence="2">
    <location>
        <begin position="85"/>
        <end position="106"/>
    </location>
</feature>
<dbReference type="EMBL" id="JBHTIT010000001">
    <property type="protein sequence ID" value="MFD0949648.1"/>
    <property type="molecule type" value="Genomic_DNA"/>
</dbReference>
<gene>
    <name evidence="4" type="ORF">ACFQ0F_04460</name>
</gene>
<dbReference type="Pfam" id="PF05166">
    <property type="entry name" value="YcgL"/>
    <property type="match status" value="1"/>
</dbReference>
<name>A0ABW3HDX6_9GAMM</name>
<evidence type="ECO:0000313" key="4">
    <source>
        <dbReference type="EMBL" id="MFD0949648.1"/>
    </source>
</evidence>
<feature type="domain" description="YcgL" evidence="3">
    <location>
        <begin position="4"/>
        <end position="88"/>
    </location>
</feature>
<dbReference type="HAMAP" id="MF_01866">
    <property type="entry name" value="UPF0745"/>
    <property type="match status" value="1"/>
</dbReference>
<protein>
    <recommendedName>
        <fullName evidence="1">YcgL domain-containing protein ACFQ0F_04460</fullName>
    </recommendedName>
</protein>
<evidence type="ECO:0000259" key="3">
    <source>
        <dbReference type="PROSITE" id="PS51648"/>
    </source>
</evidence>
<sequence>MSRVFCSIYKSRKKDEMYVYTLKAEGLKRLPEALLTQFGAPVHVTDIMLSVERPLARADIAQVLSQIESQGFYLQMPPPREPWLINSDQMPAWRHKSREPQEPSDD</sequence>
<accession>A0ABW3HDX6</accession>
<comment type="caution">
    <text evidence="4">The sequence shown here is derived from an EMBL/GenBank/DDBJ whole genome shotgun (WGS) entry which is preliminary data.</text>
</comment>
<dbReference type="InterPro" id="IPR027354">
    <property type="entry name" value="YcgL_dom"/>
</dbReference>
<dbReference type="RefSeq" id="WP_379069526.1">
    <property type="nucleotide sequence ID" value="NZ_JBHTIT010000001.1"/>
</dbReference>
<proteinExistence type="inferred from homology"/>
<keyword evidence="5" id="KW-1185">Reference proteome</keyword>
<dbReference type="InterPro" id="IPR038068">
    <property type="entry name" value="YcgL-like_sf"/>
</dbReference>
<reference evidence="5" key="1">
    <citation type="journal article" date="2019" name="Int. J. Syst. Evol. Microbiol.">
        <title>The Global Catalogue of Microorganisms (GCM) 10K type strain sequencing project: providing services to taxonomists for standard genome sequencing and annotation.</title>
        <authorList>
            <consortium name="The Broad Institute Genomics Platform"/>
            <consortium name="The Broad Institute Genome Sequencing Center for Infectious Disease"/>
            <person name="Wu L."/>
            <person name="Ma J."/>
        </authorList>
    </citation>
    <scope>NUCLEOTIDE SEQUENCE [LARGE SCALE GENOMIC DNA]</scope>
    <source>
        <strain evidence="5">CCUG 63419</strain>
    </source>
</reference>